<gene>
    <name evidence="2" type="ORF">X975_27046</name>
</gene>
<reference evidence="2 3" key="1">
    <citation type="submission" date="2013-11" db="EMBL/GenBank/DDBJ databases">
        <title>Genome sequencing of Stegodyphus mimosarum.</title>
        <authorList>
            <person name="Bechsgaard J."/>
        </authorList>
    </citation>
    <scope>NUCLEOTIDE SEQUENCE [LARGE SCALE GENOMIC DNA]</scope>
</reference>
<dbReference type="OrthoDB" id="410651at2759"/>
<dbReference type="OMA" id="PRIIHEC"/>
<dbReference type="Pfam" id="PF00620">
    <property type="entry name" value="RhoGAP"/>
    <property type="match status" value="1"/>
</dbReference>
<dbReference type="EMBL" id="KK112172">
    <property type="protein sequence ID" value="KFM56928.1"/>
    <property type="molecule type" value="Genomic_DNA"/>
</dbReference>
<protein>
    <submittedName>
        <fullName evidence="2">Rho GTPase-activating protein 11B</fullName>
    </submittedName>
</protein>
<evidence type="ECO:0000259" key="1">
    <source>
        <dbReference type="PROSITE" id="PS50238"/>
    </source>
</evidence>
<dbReference type="SMART" id="SM00324">
    <property type="entry name" value="RhoGAP"/>
    <property type="match status" value="1"/>
</dbReference>
<accession>A0A087SVN9</accession>
<dbReference type="PANTHER" id="PTHR15670:SF4">
    <property type="entry name" value="RHO GTPASE-ACTIVATING PROTEIN 11A"/>
    <property type="match status" value="1"/>
</dbReference>
<dbReference type="GO" id="GO:0005096">
    <property type="term" value="F:GTPase activator activity"/>
    <property type="evidence" value="ECO:0007669"/>
    <property type="project" value="TreeGrafter"/>
</dbReference>
<feature type="domain" description="Rho-GAP" evidence="1">
    <location>
        <begin position="1"/>
        <end position="136"/>
    </location>
</feature>
<feature type="non-terminal residue" evidence="2">
    <location>
        <position position="1"/>
    </location>
</feature>
<dbReference type="Gene3D" id="1.10.555.10">
    <property type="entry name" value="Rho GTPase activation protein"/>
    <property type="match status" value="1"/>
</dbReference>
<dbReference type="SUPFAM" id="SSF48350">
    <property type="entry name" value="GTPase activation domain, GAP"/>
    <property type="match status" value="1"/>
</dbReference>
<organism evidence="2 3">
    <name type="scientific">Stegodyphus mimosarum</name>
    <name type="common">African social velvet spider</name>
    <dbReference type="NCBI Taxonomy" id="407821"/>
    <lineage>
        <taxon>Eukaryota</taxon>
        <taxon>Metazoa</taxon>
        <taxon>Ecdysozoa</taxon>
        <taxon>Arthropoda</taxon>
        <taxon>Chelicerata</taxon>
        <taxon>Arachnida</taxon>
        <taxon>Araneae</taxon>
        <taxon>Araneomorphae</taxon>
        <taxon>Entelegynae</taxon>
        <taxon>Eresoidea</taxon>
        <taxon>Eresidae</taxon>
        <taxon>Stegodyphus</taxon>
    </lineage>
</organism>
<dbReference type="Proteomes" id="UP000054359">
    <property type="component" value="Unassembled WGS sequence"/>
</dbReference>
<proteinExistence type="predicted"/>
<dbReference type="GO" id="GO:0007165">
    <property type="term" value="P:signal transduction"/>
    <property type="evidence" value="ECO:0007669"/>
    <property type="project" value="InterPro"/>
</dbReference>
<dbReference type="AlphaFoldDB" id="A0A087SVN9"/>
<keyword evidence="3" id="KW-1185">Reference proteome</keyword>
<dbReference type="STRING" id="407821.A0A087SVN9"/>
<dbReference type="InterPro" id="IPR000198">
    <property type="entry name" value="RhoGAP_dom"/>
</dbReference>
<sequence>LSIKTHSLPPRFIASSTAYLLKYKDKEVGLFRKAGSVARQRDLRVKLEKGEDFEKAEPNDVASLLKQWLRELPESLIPAYLHDLFIRCNSLTDDESRVTATLLSCLLLPACHLHTLKYLMHFLADIASNSNKNKMG</sequence>
<dbReference type="PANTHER" id="PTHR15670">
    <property type="entry name" value="RHO GTPASE ACTIVATING PROTEIN 11A"/>
    <property type="match status" value="1"/>
</dbReference>
<evidence type="ECO:0000313" key="3">
    <source>
        <dbReference type="Proteomes" id="UP000054359"/>
    </source>
</evidence>
<dbReference type="InterPro" id="IPR008936">
    <property type="entry name" value="Rho_GTPase_activation_prot"/>
</dbReference>
<name>A0A087SVN9_STEMI</name>
<dbReference type="InterPro" id="IPR042869">
    <property type="entry name" value="ARHGAP11A/B"/>
</dbReference>
<evidence type="ECO:0000313" key="2">
    <source>
        <dbReference type="EMBL" id="KFM56928.1"/>
    </source>
</evidence>
<feature type="non-terminal residue" evidence="2">
    <location>
        <position position="136"/>
    </location>
</feature>
<dbReference type="PROSITE" id="PS50238">
    <property type="entry name" value="RHOGAP"/>
    <property type="match status" value="1"/>
</dbReference>